<evidence type="ECO:0000313" key="2">
    <source>
        <dbReference type="EMBL" id="KAH7951904.1"/>
    </source>
</evidence>
<reference evidence="2" key="1">
    <citation type="journal article" date="2020" name="Cell">
        <title>Large-Scale Comparative Analyses of Tick Genomes Elucidate Their Genetic Diversity and Vector Capacities.</title>
        <authorList>
            <consortium name="Tick Genome and Microbiome Consortium (TIGMIC)"/>
            <person name="Jia N."/>
            <person name="Wang J."/>
            <person name="Shi W."/>
            <person name="Du L."/>
            <person name="Sun Y."/>
            <person name="Zhan W."/>
            <person name="Jiang J.F."/>
            <person name="Wang Q."/>
            <person name="Zhang B."/>
            <person name="Ji P."/>
            <person name="Bell-Sakyi L."/>
            <person name="Cui X.M."/>
            <person name="Yuan T.T."/>
            <person name="Jiang B.G."/>
            <person name="Yang W.F."/>
            <person name="Lam T.T."/>
            <person name="Chang Q.C."/>
            <person name="Ding S.J."/>
            <person name="Wang X.J."/>
            <person name="Zhu J.G."/>
            <person name="Ruan X.D."/>
            <person name="Zhao L."/>
            <person name="Wei J.T."/>
            <person name="Ye R.Z."/>
            <person name="Que T.C."/>
            <person name="Du C.H."/>
            <person name="Zhou Y.H."/>
            <person name="Cheng J.X."/>
            <person name="Dai P.F."/>
            <person name="Guo W.B."/>
            <person name="Han X.H."/>
            <person name="Huang E.J."/>
            <person name="Li L.F."/>
            <person name="Wei W."/>
            <person name="Gao Y.C."/>
            <person name="Liu J.Z."/>
            <person name="Shao H.Z."/>
            <person name="Wang X."/>
            <person name="Wang C.C."/>
            <person name="Yang T.C."/>
            <person name="Huo Q.B."/>
            <person name="Li W."/>
            <person name="Chen H.Y."/>
            <person name="Chen S.E."/>
            <person name="Zhou L.G."/>
            <person name="Ni X.B."/>
            <person name="Tian J.H."/>
            <person name="Sheng Y."/>
            <person name="Liu T."/>
            <person name="Pan Y.S."/>
            <person name="Xia L.Y."/>
            <person name="Li J."/>
            <person name="Zhao F."/>
            <person name="Cao W.C."/>
        </authorList>
    </citation>
    <scope>NUCLEOTIDE SEQUENCE</scope>
    <source>
        <strain evidence="2">Rsan-2018</strain>
    </source>
</reference>
<sequence length="110" mass="11776">MAGTVISHIGGALASFRIGPRSWGRPRLVGCSVAHECPPSGLQPKARTSTDKQADVATQQKADVVISAKEKGAGDAKTEKVSARTELSRGDRRRLHEGVQKVHHKDKENA</sequence>
<feature type="region of interest" description="Disordered" evidence="1">
    <location>
        <begin position="38"/>
        <end position="57"/>
    </location>
</feature>
<accession>A0A9D4PT32</accession>
<reference evidence="2" key="2">
    <citation type="submission" date="2021-09" db="EMBL/GenBank/DDBJ databases">
        <authorList>
            <person name="Jia N."/>
            <person name="Wang J."/>
            <person name="Shi W."/>
            <person name="Du L."/>
            <person name="Sun Y."/>
            <person name="Zhan W."/>
            <person name="Jiang J."/>
            <person name="Wang Q."/>
            <person name="Zhang B."/>
            <person name="Ji P."/>
            <person name="Sakyi L.B."/>
            <person name="Cui X."/>
            <person name="Yuan T."/>
            <person name="Jiang B."/>
            <person name="Yang W."/>
            <person name="Lam T.T.-Y."/>
            <person name="Chang Q."/>
            <person name="Ding S."/>
            <person name="Wang X."/>
            <person name="Zhu J."/>
            <person name="Ruan X."/>
            <person name="Zhao L."/>
            <person name="Wei J."/>
            <person name="Que T."/>
            <person name="Du C."/>
            <person name="Cheng J."/>
            <person name="Dai P."/>
            <person name="Han X."/>
            <person name="Huang E."/>
            <person name="Gao Y."/>
            <person name="Liu J."/>
            <person name="Shao H."/>
            <person name="Ye R."/>
            <person name="Li L."/>
            <person name="Wei W."/>
            <person name="Wang X."/>
            <person name="Wang C."/>
            <person name="Huo Q."/>
            <person name="Li W."/>
            <person name="Guo W."/>
            <person name="Chen H."/>
            <person name="Chen S."/>
            <person name="Zhou L."/>
            <person name="Zhou L."/>
            <person name="Ni X."/>
            <person name="Tian J."/>
            <person name="Zhou Y."/>
            <person name="Sheng Y."/>
            <person name="Liu T."/>
            <person name="Pan Y."/>
            <person name="Xia L."/>
            <person name="Li J."/>
            <person name="Zhao F."/>
            <person name="Cao W."/>
        </authorList>
    </citation>
    <scope>NUCLEOTIDE SEQUENCE</scope>
    <source>
        <strain evidence="2">Rsan-2018</strain>
        <tissue evidence="2">Larvae</tissue>
    </source>
</reference>
<protein>
    <submittedName>
        <fullName evidence="2">Uncharacterized protein</fullName>
    </submittedName>
</protein>
<dbReference type="Proteomes" id="UP000821837">
    <property type="component" value="Chromosome 5"/>
</dbReference>
<dbReference type="AlphaFoldDB" id="A0A9D4PT32"/>
<organism evidence="2 3">
    <name type="scientific">Rhipicephalus sanguineus</name>
    <name type="common">Brown dog tick</name>
    <name type="synonym">Ixodes sanguineus</name>
    <dbReference type="NCBI Taxonomy" id="34632"/>
    <lineage>
        <taxon>Eukaryota</taxon>
        <taxon>Metazoa</taxon>
        <taxon>Ecdysozoa</taxon>
        <taxon>Arthropoda</taxon>
        <taxon>Chelicerata</taxon>
        <taxon>Arachnida</taxon>
        <taxon>Acari</taxon>
        <taxon>Parasitiformes</taxon>
        <taxon>Ixodida</taxon>
        <taxon>Ixodoidea</taxon>
        <taxon>Ixodidae</taxon>
        <taxon>Rhipicephalinae</taxon>
        <taxon>Rhipicephalus</taxon>
        <taxon>Rhipicephalus</taxon>
    </lineage>
</organism>
<evidence type="ECO:0000256" key="1">
    <source>
        <dbReference type="SAM" id="MobiDB-lite"/>
    </source>
</evidence>
<keyword evidence="3" id="KW-1185">Reference proteome</keyword>
<name>A0A9D4PT32_RHISA</name>
<dbReference type="EMBL" id="JABSTV010001251">
    <property type="protein sequence ID" value="KAH7951904.1"/>
    <property type="molecule type" value="Genomic_DNA"/>
</dbReference>
<evidence type="ECO:0000313" key="3">
    <source>
        <dbReference type="Proteomes" id="UP000821837"/>
    </source>
</evidence>
<gene>
    <name evidence="2" type="ORF">HPB52_015199</name>
</gene>
<proteinExistence type="predicted"/>
<feature type="region of interest" description="Disordered" evidence="1">
    <location>
        <begin position="69"/>
        <end position="110"/>
    </location>
</feature>
<comment type="caution">
    <text evidence="2">The sequence shown here is derived from an EMBL/GenBank/DDBJ whole genome shotgun (WGS) entry which is preliminary data.</text>
</comment>